<name>A0A7T7HMQ0_9HYPH</name>
<protein>
    <submittedName>
        <fullName evidence="1">DUF899 family protein</fullName>
    </submittedName>
</protein>
<evidence type="ECO:0000313" key="2">
    <source>
        <dbReference type="Proteomes" id="UP000596083"/>
    </source>
</evidence>
<proteinExistence type="predicted"/>
<dbReference type="InterPro" id="IPR010296">
    <property type="entry name" value="DUF899_thioredox"/>
</dbReference>
<dbReference type="Gene3D" id="3.40.30.10">
    <property type="entry name" value="Glutaredoxin"/>
    <property type="match status" value="1"/>
</dbReference>
<reference evidence="1 2" key="1">
    <citation type="submission" date="2020-12" db="EMBL/GenBank/DDBJ databases">
        <authorList>
            <person name="Zheng R.K."/>
            <person name="Sun C.M."/>
        </authorList>
    </citation>
    <scope>NUCLEOTIDE SEQUENCE [LARGE SCALE GENOMIC DNA]</scope>
    <source>
        <strain evidence="1 2">ZRK001</strain>
    </source>
</reference>
<dbReference type="AlphaFoldDB" id="A0A7T7HMQ0"/>
<dbReference type="KEGG" id="mlut:JET14_07325"/>
<sequence>MTDGLIPAEELAGRNKARFPNESEAYREARNALLVEEIRLRRQNEAVAALRRQLPAGGEVPRDYPFVGPSGEVTLSSLFGDKDTLVIYSFMFGPQRAAPCPMCTSLIAAWEGKIEDFRQRVSVAVVARSPIERLLQWKIDRGWKQIPFYSDTEGAYTRTYVSAEDGDQPGFAVFTRRDGTIHHFWSEEMTNDMADPGQDPRGADEMDPLWVLLDLTPEGRGADWYPSLSYCGCSAGNGG</sequence>
<dbReference type="RefSeq" id="WP_200337442.1">
    <property type="nucleotide sequence ID" value="NZ_CP066786.1"/>
</dbReference>
<dbReference type="Pfam" id="PF05988">
    <property type="entry name" value="DUF899"/>
    <property type="match status" value="1"/>
</dbReference>
<dbReference type="SUPFAM" id="SSF52833">
    <property type="entry name" value="Thioredoxin-like"/>
    <property type="match status" value="1"/>
</dbReference>
<accession>A0A7T7HMQ0</accession>
<gene>
    <name evidence="1" type="ORF">JET14_07325</name>
</gene>
<dbReference type="Proteomes" id="UP000596083">
    <property type="component" value="Chromosome"/>
</dbReference>
<organism evidence="1 2">
    <name type="scientific">Martelella lutilitoris</name>
    <dbReference type="NCBI Taxonomy" id="2583532"/>
    <lineage>
        <taxon>Bacteria</taxon>
        <taxon>Pseudomonadati</taxon>
        <taxon>Pseudomonadota</taxon>
        <taxon>Alphaproteobacteria</taxon>
        <taxon>Hyphomicrobiales</taxon>
        <taxon>Aurantimonadaceae</taxon>
        <taxon>Martelella</taxon>
    </lineage>
</organism>
<dbReference type="EMBL" id="CP066786">
    <property type="protein sequence ID" value="QQM31964.1"/>
    <property type="molecule type" value="Genomic_DNA"/>
</dbReference>
<dbReference type="InterPro" id="IPR036249">
    <property type="entry name" value="Thioredoxin-like_sf"/>
</dbReference>
<evidence type="ECO:0000313" key="1">
    <source>
        <dbReference type="EMBL" id="QQM31964.1"/>
    </source>
</evidence>